<comment type="caution">
    <text evidence="2">The sequence shown here is derived from an EMBL/GenBank/DDBJ whole genome shotgun (WGS) entry which is preliminary data.</text>
</comment>
<dbReference type="InterPro" id="IPR014990">
    <property type="entry name" value="DUF1838"/>
</dbReference>
<accession>A0A4Q7MQW7</accession>
<name>A0A4Q7MQW7_9BURK</name>
<evidence type="ECO:0000313" key="2">
    <source>
        <dbReference type="EMBL" id="RZS70216.1"/>
    </source>
</evidence>
<dbReference type="EMBL" id="SGWZ01000002">
    <property type="protein sequence ID" value="RZS70216.1"/>
    <property type="molecule type" value="Genomic_DNA"/>
</dbReference>
<proteinExistence type="predicted"/>
<organism evidence="2 3">
    <name type="scientific">Kerstersia gyiorum</name>
    <dbReference type="NCBI Taxonomy" id="206506"/>
    <lineage>
        <taxon>Bacteria</taxon>
        <taxon>Pseudomonadati</taxon>
        <taxon>Pseudomonadota</taxon>
        <taxon>Betaproteobacteria</taxon>
        <taxon>Burkholderiales</taxon>
        <taxon>Alcaligenaceae</taxon>
        <taxon>Kerstersia</taxon>
    </lineage>
</organism>
<gene>
    <name evidence="2" type="ORF">EV679_1613</name>
</gene>
<dbReference type="Proteomes" id="UP000292039">
    <property type="component" value="Unassembled WGS sequence"/>
</dbReference>
<dbReference type="AlphaFoldDB" id="A0A4Q7MQW7"/>
<reference evidence="2 3" key="1">
    <citation type="submission" date="2019-02" db="EMBL/GenBank/DDBJ databases">
        <title>Genomic Encyclopedia of Type Strains, Phase IV (KMG-IV): sequencing the most valuable type-strain genomes for metagenomic binning, comparative biology and taxonomic classification.</title>
        <authorList>
            <person name="Goeker M."/>
        </authorList>
    </citation>
    <scope>NUCLEOTIDE SEQUENCE [LARGE SCALE GENOMIC DNA]</scope>
    <source>
        <strain evidence="2 3">DSM 16618</strain>
    </source>
</reference>
<evidence type="ECO:0000256" key="1">
    <source>
        <dbReference type="SAM" id="MobiDB-lite"/>
    </source>
</evidence>
<protein>
    <submittedName>
        <fullName evidence="2">Uncharacterized protein DUF1838</fullName>
    </submittedName>
</protein>
<sequence>MMPSHPEAHIMNTPPATAGHATRSSSPMLDLANPQDTLQALRKLHASATDGKPVVFHWSGHAWARREGEPDRLLFRVEGMNIRQAGTLQDPERGQGFRLVSRELMLYLDPTSGEPLRTWRNPWTDQDVDIMHVANDPVNQRPFFERDPQGRPLRIPFRVQGERIFAPAEIPLFYPNPLGGEYQDYVGNHYHAMEIFDFVADRHALLSRDTDTANAALAWVRIAPWLPFMRMGSRPGLMVFNAMGQAVNGIDALPDILRQAIQDHYPQYDAPPPLDDMRPNATSWTVARQAIDTARKP</sequence>
<evidence type="ECO:0000313" key="3">
    <source>
        <dbReference type="Proteomes" id="UP000292039"/>
    </source>
</evidence>
<dbReference type="Pfam" id="PF08894">
    <property type="entry name" value="DUF1838"/>
    <property type="match status" value="1"/>
</dbReference>
<feature type="region of interest" description="Disordered" evidence="1">
    <location>
        <begin position="1"/>
        <end position="31"/>
    </location>
</feature>